<gene>
    <name evidence="2" type="ORF">A3A77_04350</name>
</gene>
<name>A0A1G1VE15_9BACT</name>
<feature type="transmembrane region" description="Helical" evidence="1">
    <location>
        <begin position="7"/>
        <end position="26"/>
    </location>
</feature>
<dbReference type="EMBL" id="MHCC01000013">
    <property type="protein sequence ID" value="OGY13591.1"/>
    <property type="molecule type" value="Genomic_DNA"/>
</dbReference>
<evidence type="ECO:0000256" key="1">
    <source>
        <dbReference type="SAM" id="Phobius"/>
    </source>
</evidence>
<dbReference type="AlphaFoldDB" id="A0A1G1VE15"/>
<organism evidence="2 3">
    <name type="scientific">Candidatus Blackburnbacteria bacterium RIFCSPLOWO2_01_FULL_40_20</name>
    <dbReference type="NCBI Taxonomy" id="1797519"/>
    <lineage>
        <taxon>Bacteria</taxon>
        <taxon>Candidatus Blackburniibacteriota</taxon>
    </lineage>
</organism>
<keyword evidence="1" id="KW-0812">Transmembrane</keyword>
<comment type="caution">
    <text evidence="2">The sequence shown here is derived from an EMBL/GenBank/DDBJ whole genome shotgun (WGS) entry which is preliminary data.</text>
</comment>
<protein>
    <submittedName>
        <fullName evidence="2">Uncharacterized protein</fullName>
    </submittedName>
</protein>
<reference evidence="2 3" key="1">
    <citation type="journal article" date="2016" name="Nat. Commun.">
        <title>Thousands of microbial genomes shed light on interconnected biogeochemical processes in an aquifer system.</title>
        <authorList>
            <person name="Anantharaman K."/>
            <person name="Brown C.T."/>
            <person name="Hug L.A."/>
            <person name="Sharon I."/>
            <person name="Castelle C.J."/>
            <person name="Probst A.J."/>
            <person name="Thomas B.C."/>
            <person name="Singh A."/>
            <person name="Wilkins M.J."/>
            <person name="Karaoz U."/>
            <person name="Brodie E.L."/>
            <person name="Williams K.H."/>
            <person name="Hubbard S.S."/>
            <person name="Banfield J.F."/>
        </authorList>
    </citation>
    <scope>NUCLEOTIDE SEQUENCE [LARGE SCALE GENOMIC DNA]</scope>
</reference>
<dbReference type="Proteomes" id="UP000178659">
    <property type="component" value="Unassembled WGS sequence"/>
</dbReference>
<keyword evidence="1" id="KW-1133">Transmembrane helix</keyword>
<sequence>MKTFFKLLFRVCVFLFFIALMVYTALPSPKFPGYLSDSMQNLEDADVETFLRRGYYTNFDRENVLDFYQNQMSSTFLGIPLLVYRLNYPPEEAFTWVRDQTRSTYLEEVVLPFRGSLFVNGFIPKLPKDDIWYKGSHFDQKVTVKYVPSPLLPRVIIMYLSLILLFIVGGQAINMFNNLFSDLARREK</sequence>
<evidence type="ECO:0000313" key="2">
    <source>
        <dbReference type="EMBL" id="OGY13591.1"/>
    </source>
</evidence>
<accession>A0A1G1VE15</accession>
<feature type="transmembrane region" description="Helical" evidence="1">
    <location>
        <begin position="156"/>
        <end position="180"/>
    </location>
</feature>
<keyword evidence="1" id="KW-0472">Membrane</keyword>
<evidence type="ECO:0000313" key="3">
    <source>
        <dbReference type="Proteomes" id="UP000178659"/>
    </source>
</evidence>
<proteinExistence type="predicted"/>